<protein>
    <submittedName>
        <fullName evidence="1">Uncharacterized protein</fullName>
    </submittedName>
</protein>
<proteinExistence type="predicted"/>
<evidence type="ECO:0000313" key="1">
    <source>
        <dbReference type="EMBL" id="RIA91328.1"/>
    </source>
</evidence>
<comment type="caution">
    <text evidence="1">The sequence shown here is derived from an EMBL/GenBank/DDBJ whole genome shotgun (WGS) entry which is preliminary data.</text>
</comment>
<keyword evidence="2" id="KW-1185">Reference proteome</keyword>
<accession>A0A397SZ30</accession>
<dbReference type="AlphaFoldDB" id="A0A397SZ30"/>
<reference evidence="1 2" key="1">
    <citation type="submission" date="2018-06" db="EMBL/GenBank/DDBJ databases">
        <title>Comparative genomics reveals the genomic features of Rhizophagus irregularis, R. cerebriforme, R. diaphanum and Gigaspora rosea, and their symbiotic lifestyle signature.</title>
        <authorList>
            <person name="Morin E."/>
            <person name="San Clemente H."/>
            <person name="Chen E.C.H."/>
            <person name="De La Providencia I."/>
            <person name="Hainaut M."/>
            <person name="Kuo A."/>
            <person name="Kohler A."/>
            <person name="Murat C."/>
            <person name="Tang N."/>
            <person name="Roy S."/>
            <person name="Loubradou J."/>
            <person name="Henrissat B."/>
            <person name="Grigoriev I.V."/>
            <person name="Corradi N."/>
            <person name="Roux C."/>
            <person name="Martin F.M."/>
        </authorList>
    </citation>
    <scope>NUCLEOTIDE SEQUENCE [LARGE SCALE GENOMIC DNA]</scope>
    <source>
        <strain evidence="1 2">DAOM 227022</strain>
    </source>
</reference>
<gene>
    <name evidence="1" type="ORF">C1645_805252</name>
</gene>
<organism evidence="1 2">
    <name type="scientific">Glomus cerebriforme</name>
    <dbReference type="NCBI Taxonomy" id="658196"/>
    <lineage>
        <taxon>Eukaryota</taxon>
        <taxon>Fungi</taxon>
        <taxon>Fungi incertae sedis</taxon>
        <taxon>Mucoromycota</taxon>
        <taxon>Glomeromycotina</taxon>
        <taxon>Glomeromycetes</taxon>
        <taxon>Glomerales</taxon>
        <taxon>Glomeraceae</taxon>
        <taxon>Glomus</taxon>
    </lineage>
</organism>
<name>A0A397SZ30_9GLOM</name>
<sequence length="110" mass="12592">MVLKTRIDPDDVERFRTPCLRNGLGIPASLRNAINCSYFFFFTRTGGRLNLNSLGTSGRLNSLSLRNWRVAQFEFFRNATKPFLFFFFFTGTGGRLNSVSLDQVKHLGFL</sequence>
<dbReference type="EMBL" id="QKYT01000155">
    <property type="protein sequence ID" value="RIA91328.1"/>
    <property type="molecule type" value="Genomic_DNA"/>
</dbReference>
<evidence type="ECO:0000313" key="2">
    <source>
        <dbReference type="Proteomes" id="UP000265703"/>
    </source>
</evidence>
<dbReference type="Proteomes" id="UP000265703">
    <property type="component" value="Unassembled WGS sequence"/>
</dbReference>